<gene>
    <name evidence="2" type="ORF">SAMN05192530_107203</name>
</gene>
<name>A0A1H0KCB8_9HYPH</name>
<dbReference type="EMBL" id="FNIT01000007">
    <property type="protein sequence ID" value="SDO53499.1"/>
    <property type="molecule type" value="Genomic_DNA"/>
</dbReference>
<evidence type="ECO:0000256" key="1">
    <source>
        <dbReference type="SAM" id="MobiDB-lite"/>
    </source>
</evidence>
<evidence type="ECO:0000313" key="2">
    <source>
        <dbReference type="EMBL" id="SDO53499.1"/>
    </source>
</evidence>
<protein>
    <submittedName>
        <fullName evidence="2">Uncharacterized protein</fullName>
    </submittedName>
</protein>
<organism evidence="2 3">
    <name type="scientific">Aureimonas jatrophae</name>
    <dbReference type="NCBI Taxonomy" id="1166073"/>
    <lineage>
        <taxon>Bacteria</taxon>
        <taxon>Pseudomonadati</taxon>
        <taxon>Pseudomonadota</taxon>
        <taxon>Alphaproteobacteria</taxon>
        <taxon>Hyphomicrobiales</taxon>
        <taxon>Aurantimonadaceae</taxon>
        <taxon>Aureimonas</taxon>
    </lineage>
</organism>
<feature type="compositionally biased region" description="Basic and acidic residues" evidence="1">
    <location>
        <begin position="40"/>
        <end position="61"/>
    </location>
</feature>
<sequence>MKRPVKPFVVEHRRRVRGGAGEPPGLWSDATGRALRQMVRDRDRDGKQVEDQVREPGDDRPVAAAPARPRILEARPSVPTGDEPARVPGVVDPGTRRVRQTRLRPTHDHDEFDHAENAGDDPVSDATVARPSDIPVEAAEASKARVESLRARRAAARKGLPLHERWKWDLRF</sequence>
<proteinExistence type="predicted"/>
<feature type="region of interest" description="Disordered" evidence="1">
    <location>
        <begin position="40"/>
        <end position="144"/>
    </location>
</feature>
<keyword evidence="3" id="KW-1185">Reference proteome</keyword>
<reference evidence="2 3" key="1">
    <citation type="submission" date="2016-10" db="EMBL/GenBank/DDBJ databases">
        <authorList>
            <person name="de Groot N.N."/>
        </authorList>
    </citation>
    <scope>NUCLEOTIDE SEQUENCE [LARGE SCALE GENOMIC DNA]</scope>
    <source>
        <strain evidence="3">L7-484,KACC 16230,DSM 25025</strain>
    </source>
</reference>
<dbReference type="AlphaFoldDB" id="A0A1H0KCB8"/>
<dbReference type="Proteomes" id="UP000198793">
    <property type="component" value="Unassembled WGS sequence"/>
</dbReference>
<evidence type="ECO:0000313" key="3">
    <source>
        <dbReference type="Proteomes" id="UP000198793"/>
    </source>
</evidence>
<accession>A0A1H0KCB8</accession>
<dbReference type="STRING" id="1166073.SAMN05192530_107203"/>
<feature type="compositionally biased region" description="Basic and acidic residues" evidence="1">
    <location>
        <begin position="105"/>
        <end position="117"/>
    </location>
</feature>